<dbReference type="InterPro" id="IPR018060">
    <property type="entry name" value="HTH_AraC"/>
</dbReference>
<evidence type="ECO:0000313" key="5">
    <source>
        <dbReference type="EMBL" id="HIV28200.1"/>
    </source>
</evidence>
<dbReference type="Gene3D" id="2.60.120.10">
    <property type="entry name" value="Jelly Rolls"/>
    <property type="match status" value="1"/>
</dbReference>
<dbReference type="AlphaFoldDB" id="A0A9D1P817"/>
<evidence type="ECO:0000313" key="6">
    <source>
        <dbReference type="Proteomes" id="UP000886884"/>
    </source>
</evidence>
<keyword evidence="2" id="KW-0238">DNA-binding</keyword>
<keyword evidence="3" id="KW-0804">Transcription</keyword>
<dbReference type="GO" id="GO:0043565">
    <property type="term" value="F:sequence-specific DNA binding"/>
    <property type="evidence" value="ECO:0007669"/>
    <property type="project" value="InterPro"/>
</dbReference>
<sequence>MINQILNFQQLDDVIKLLNNTHLEVNLGDLRVDILWLGYHVAAPGQSSIVYRAGVHKHSFFELHFCLSGSCEYQVRDRRYTIMPGEMIFLRAKEIHSLIAKTEDFSKVALGFDIISRDDNLSTTICELLSRSPSFISSATEKIANLFYCILEECTEQKTGYIEAMQAALLLIILQCARMAENGSEHQPTFVQRIDRRVAEINAYIEEHMQERITCTEIAKNIHLSTRQLNRVVQNEFGMPVSAYIDRLKCEHAKNLLLHSDMPISLIAISTGFASEFSFSKFFKRVEGMAPSQFRRSRFGGYTKSVMDDK</sequence>
<dbReference type="SUPFAM" id="SSF46689">
    <property type="entry name" value="Homeodomain-like"/>
    <property type="match status" value="2"/>
</dbReference>
<dbReference type="EMBL" id="DVOT01000170">
    <property type="protein sequence ID" value="HIV28200.1"/>
    <property type="molecule type" value="Genomic_DNA"/>
</dbReference>
<dbReference type="InterPro" id="IPR009057">
    <property type="entry name" value="Homeodomain-like_sf"/>
</dbReference>
<evidence type="ECO:0000256" key="1">
    <source>
        <dbReference type="ARBA" id="ARBA00023015"/>
    </source>
</evidence>
<evidence type="ECO:0000256" key="3">
    <source>
        <dbReference type="ARBA" id="ARBA00023163"/>
    </source>
</evidence>
<reference evidence="5" key="1">
    <citation type="submission" date="2020-10" db="EMBL/GenBank/DDBJ databases">
        <authorList>
            <person name="Gilroy R."/>
        </authorList>
    </citation>
    <scope>NUCLEOTIDE SEQUENCE</scope>
    <source>
        <strain evidence="5">CHK183-6373</strain>
    </source>
</reference>
<accession>A0A9D1P817</accession>
<dbReference type="InterPro" id="IPR014710">
    <property type="entry name" value="RmlC-like_jellyroll"/>
</dbReference>
<reference evidence="5" key="2">
    <citation type="journal article" date="2021" name="PeerJ">
        <title>Extensive microbial diversity within the chicken gut microbiome revealed by metagenomics and culture.</title>
        <authorList>
            <person name="Gilroy R."/>
            <person name="Ravi A."/>
            <person name="Getino M."/>
            <person name="Pursley I."/>
            <person name="Horton D.L."/>
            <person name="Alikhan N.F."/>
            <person name="Baker D."/>
            <person name="Gharbi K."/>
            <person name="Hall N."/>
            <person name="Watson M."/>
            <person name="Adriaenssens E.M."/>
            <person name="Foster-Nyarko E."/>
            <person name="Jarju S."/>
            <person name="Secka A."/>
            <person name="Antonio M."/>
            <person name="Oren A."/>
            <person name="Chaudhuri R.R."/>
            <person name="La Ragione R."/>
            <person name="Hildebrand F."/>
            <person name="Pallen M.J."/>
        </authorList>
    </citation>
    <scope>NUCLEOTIDE SEQUENCE</scope>
    <source>
        <strain evidence="5">CHK183-6373</strain>
    </source>
</reference>
<comment type="caution">
    <text evidence="5">The sequence shown here is derived from an EMBL/GenBank/DDBJ whole genome shotgun (WGS) entry which is preliminary data.</text>
</comment>
<feature type="domain" description="HTH araC/xylS-type" evidence="4">
    <location>
        <begin position="199"/>
        <end position="297"/>
    </location>
</feature>
<dbReference type="GO" id="GO:0003700">
    <property type="term" value="F:DNA-binding transcription factor activity"/>
    <property type="evidence" value="ECO:0007669"/>
    <property type="project" value="InterPro"/>
</dbReference>
<dbReference type="Pfam" id="PF12833">
    <property type="entry name" value="HTH_18"/>
    <property type="match status" value="1"/>
</dbReference>
<protein>
    <submittedName>
        <fullName evidence="5">Helix-turn-helix transcriptional regulator</fullName>
    </submittedName>
</protein>
<dbReference type="InterPro" id="IPR037923">
    <property type="entry name" value="HTH-like"/>
</dbReference>
<dbReference type="Gene3D" id="1.10.10.60">
    <property type="entry name" value="Homeodomain-like"/>
    <property type="match status" value="2"/>
</dbReference>
<dbReference type="InterPro" id="IPR003313">
    <property type="entry name" value="AraC-bd"/>
</dbReference>
<dbReference type="PANTHER" id="PTHR43280">
    <property type="entry name" value="ARAC-FAMILY TRANSCRIPTIONAL REGULATOR"/>
    <property type="match status" value="1"/>
</dbReference>
<dbReference type="SMART" id="SM00342">
    <property type="entry name" value="HTH_ARAC"/>
    <property type="match status" value="1"/>
</dbReference>
<evidence type="ECO:0000259" key="4">
    <source>
        <dbReference type="PROSITE" id="PS01124"/>
    </source>
</evidence>
<dbReference type="PROSITE" id="PS01124">
    <property type="entry name" value="HTH_ARAC_FAMILY_2"/>
    <property type="match status" value="1"/>
</dbReference>
<gene>
    <name evidence="5" type="ORF">IAA64_09525</name>
</gene>
<dbReference type="PANTHER" id="PTHR43280:SF2">
    <property type="entry name" value="HTH-TYPE TRANSCRIPTIONAL REGULATOR EXSA"/>
    <property type="match status" value="1"/>
</dbReference>
<evidence type="ECO:0000256" key="2">
    <source>
        <dbReference type="ARBA" id="ARBA00023125"/>
    </source>
</evidence>
<keyword evidence="1" id="KW-0805">Transcription regulation</keyword>
<dbReference type="SUPFAM" id="SSF51215">
    <property type="entry name" value="Regulatory protein AraC"/>
    <property type="match status" value="1"/>
</dbReference>
<organism evidence="5 6">
    <name type="scientific">Candidatus Ornithocaccomicrobium faecavium</name>
    <dbReference type="NCBI Taxonomy" id="2840890"/>
    <lineage>
        <taxon>Bacteria</taxon>
        <taxon>Bacillati</taxon>
        <taxon>Bacillota</taxon>
        <taxon>Clostridia</taxon>
        <taxon>Candidatus Ornithocaccomicrobium</taxon>
    </lineage>
</organism>
<dbReference type="Pfam" id="PF02311">
    <property type="entry name" value="AraC_binding"/>
    <property type="match status" value="1"/>
</dbReference>
<name>A0A9D1P817_9FIRM</name>
<dbReference type="Proteomes" id="UP000886884">
    <property type="component" value="Unassembled WGS sequence"/>
</dbReference>
<proteinExistence type="predicted"/>